<feature type="compositionally biased region" description="Polar residues" evidence="14">
    <location>
        <begin position="189"/>
        <end position="198"/>
    </location>
</feature>
<evidence type="ECO:0000256" key="6">
    <source>
        <dbReference type="ARBA" id="ARBA00053295"/>
    </source>
</evidence>
<evidence type="ECO:0000256" key="9">
    <source>
        <dbReference type="ARBA" id="ARBA00079301"/>
    </source>
</evidence>
<dbReference type="EC" id="3.5.1.26" evidence="7"/>
<dbReference type="GO" id="GO:0005764">
    <property type="term" value="C:lysosome"/>
    <property type="evidence" value="ECO:0007669"/>
    <property type="project" value="TreeGrafter"/>
</dbReference>
<reference evidence="15" key="2">
    <citation type="submission" date="2020-11" db="EMBL/GenBank/DDBJ databases">
        <authorList>
            <person name="McCartney M.A."/>
            <person name="Auch B."/>
            <person name="Kono T."/>
            <person name="Mallez S."/>
            <person name="Becker A."/>
            <person name="Gohl D.M."/>
            <person name="Silverstein K.A.T."/>
            <person name="Koren S."/>
            <person name="Bechman K.B."/>
            <person name="Herman A."/>
            <person name="Abrahante J.E."/>
            <person name="Garbe J."/>
        </authorList>
    </citation>
    <scope>NUCLEOTIDE SEQUENCE</scope>
    <source>
        <strain evidence="15">Duluth1</strain>
        <tissue evidence="15">Whole animal</tissue>
    </source>
</reference>
<comment type="catalytic activity">
    <reaction evidence="5">
        <text>N(4)-(beta-N-acetyl-D-glucosaminyl)-L-asparagine + H2O = N-acetyl-beta-D-glucosaminylamine + L-aspartate + H(+)</text>
        <dbReference type="Rhea" id="RHEA:11544"/>
        <dbReference type="ChEBI" id="CHEBI:15377"/>
        <dbReference type="ChEBI" id="CHEBI:15378"/>
        <dbReference type="ChEBI" id="CHEBI:15947"/>
        <dbReference type="ChEBI" id="CHEBI:29991"/>
        <dbReference type="ChEBI" id="CHEBI:58080"/>
        <dbReference type="EC" id="3.5.1.26"/>
    </reaction>
</comment>
<feature type="binding site" evidence="12">
    <location>
        <begin position="261"/>
        <end position="264"/>
    </location>
    <ligand>
        <name>substrate</name>
    </ligand>
</feature>
<dbReference type="InterPro" id="IPR000246">
    <property type="entry name" value="Peptidase_T2"/>
</dbReference>
<organism evidence="15 16">
    <name type="scientific">Dreissena polymorpha</name>
    <name type="common">Zebra mussel</name>
    <name type="synonym">Mytilus polymorpha</name>
    <dbReference type="NCBI Taxonomy" id="45954"/>
    <lineage>
        <taxon>Eukaryota</taxon>
        <taxon>Metazoa</taxon>
        <taxon>Spiralia</taxon>
        <taxon>Lophotrochozoa</taxon>
        <taxon>Mollusca</taxon>
        <taxon>Bivalvia</taxon>
        <taxon>Autobranchia</taxon>
        <taxon>Heteroconchia</taxon>
        <taxon>Euheterodonta</taxon>
        <taxon>Imparidentia</taxon>
        <taxon>Neoheterodontei</taxon>
        <taxon>Myida</taxon>
        <taxon>Dreissenoidea</taxon>
        <taxon>Dreissenidae</taxon>
        <taxon>Dreissena</taxon>
    </lineage>
</organism>
<dbReference type="FunFam" id="3.60.20.30:FF:000003">
    <property type="entry name" value="N(4)-(Beta-N-acetylglucosaminyl)-L-asparaginase isoform X1"/>
    <property type="match status" value="1"/>
</dbReference>
<dbReference type="CDD" id="cd04513">
    <property type="entry name" value="Glycosylasparaginase"/>
    <property type="match status" value="1"/>
</dbReference>
<sequence>MLFSSLIRVCTYLIGIVSGIFLVPEDSVPLVLTTWPYQNAVAAGWKVITSGHGSAVDAVEATGTSCELEQCRGTVGFGGSPDENGETTLDAMIMDGITHDVGAVGGLRRIKRAISVARKVLDNTDHTLLVGEQATAFAVEMGFTEESLQTNASLQQWKTWQSKNCQPNFRENVTPDARTSCGPYRPRPSSVTKATRSSGMHEIDADNHDTIGIIVIDRTGNVASGTSTNGLTYKIPGRVGDSPIAGAGSYADNDIGAATCTGNGDIMMRFLPSYQAVSLMGEGLSPEAAARSAVDTIRRKYPTFSGAVVAANKQGAFGAACHRWTNFAITAISPSIVDVTVFNITCSM</sequence>
<proteinExistence type="inferred from homology"/>
<evidence type="ECO:0000313" key="16">
    <source>
        <dbReference type="Proteomes" id="UP000828390"/>
    </source>
</evidence>
<evidence type="ECO:0000313" key="15">
    <source>
        <dbReference type="EMBL" id="KAH3708599.1"/>
    </source>
</evidence>
<comment type="function">
    <text evidence="6">Cleaves the GlcNAc-Asn bond which joins oligosaccharides to the peptide of asparagine-linked glycoproteins.</text>
</comment>
<evidence type="ECO:0000256" key="8">
    <source>
        <dbReference type="ARBA" id="ARBA00078726"/>
    </source>
</evidence>
<dbReference type="PANTHER" id="PTHR10188:SF6">
    <property type="entry name" value="N(4)-(BETA-N-ACETYLGLUCOSAMINYL)-L-ASPARAGINASE"/>
    <property type="match status" value="1"/>
</dbReference>
<feature type="site" description="Cleavage; by autolysis" evidence="13">
    <location>
        <begin position="209"/>
        <end position="210"/>
    </location>
</feature>
<feature type="active site" description="Nucleophile" evidence="11">
    <location>
        <position position="210"/>
    </location>
</feature>
<gene>
    <name evidence="15" type="ORF">DPMN_068054</name>
</gene>
<protein>
    <recommendedName>
        <fullName evidence="7">N(4)-(beta-N-acetylglucosaminyl)-L-asparaginase</fullName>
        <ecNumber evidence="7">3.5.1.26</ecNumber>
    </recommendedName>
    <alternativeName>
        <fullName evidence="9">Aspartylglucosaminidase</fullName>
    </alternativeName>
    <alternativeName>
        <fullName evidence="8">Glycosylasparaginase</fullName>
    </alternativeName>
    <alternativeName>
        <fullName evidence="10">N4-(N-acetyl-beta-glucosaminyl)-L-asparagine amidase</fullName>
    </alternativeName>
</protein>
<feature type="binding site" evidence="12">
    <location>
        <begin position="238"/>
        <end position="241"/>
    </location>
    <ligand>
        <name>substrate</name>
    </ligand>
</feature>
<evidence type="ECO:0000256" key="4">
    <source>
        <dbReference type="ARBA" id="ARBA00022813"/>
    </source>
</evidence>
<dbReference type="Pfam" id="PF01112">
    <property type="entry name" value="Asparaginase_2"/>
    <property type="match status" value="1"/>
</dbReference>
<reference evidence="15" key="1">
    <citation type="journal article" date="2019" name="bioRxiv">
        <title>The Genome of the Zebra Mussel, Dreissena polymorpha: A Resource for Invasive Species Research.</title>
        <authorList>
            <person name="McCartney M.A."/>
            <person name="Auch B."/>
            <person name="Kono T."/>
            <person name="Mallez S."/>
            <person name="Zhang Y."/>
            <person name="Obille A."/>
            <person name="Becker A."/>
            <person name="Abrahante J.E."/>
            <person name="Garbe J."/>
            <person name="Badalamenti J.P."/>
            <person name="Herman A."/>
            <person name="Mangelson H."/>
            <person name="Liachko I."/>
            <person name="Sullivan S."/>
            <person name="Sone E.D."/>
            <person name="Koren S."/>
            <person name="Silverstein K.A.T."/>
            <person name="Beckman K.B."/>
            <person name="Gohl D.M."/>
        </authorList>
    </citation>
    <scope>NUCLEOTIDE SEQUENCE</scope>
    <source>
        <strain evidence="15">Duluth1</strain>
        <tissue evidence="15">Whole animal</tissue>
    </source>
</reference>
<accession>A0A9D3Z1T3</accession>
<evidence type="ECO:0000256" key="7">
    <source>
        <dbReference type="ARBA" id="ARBA00066729"/>
    </source>
</evidence>
<dbReference type="Gene3D" id="3.60.20.30">
    <property type="entry name" value="(Glycosyl)asparaginase"/>
    <property type="match status" value="1"/>
</dbReference>
<evidence type="ECO:0000256" key="11">
    <source>
        <dbReference type="PIRSR" id="PIRSR600246-1"/>
    </source>
</evidence>
<dbReference type="GO" id="GO:0003948">
    <property type="term" value="F:N4-(beta-N-acetylglucosaminyl)-L-asparaginase activity"/>
    <property type="evidence" value="ECO:0007669"/>
    <property type="project" value="UniProtKB-EC"/>
</dbReference>
<evidence type="ECO:0000256" key="14">
    <source>
        <dbReference type="SAM" id="MobiDB-lite"/>
    </source>
</evidence>
<feature type="region of interest" description="Disordered" evidence="14">
    <location>
        <begin position="169"/>
        <end position="200"/>
    </location>
</feature>
<dbReference type="InterPro" id="IPR029055">
    <property type="entry name" value="Ntn_hydrolases_N"/>
</dbReference>
<dbReference type="GO" id="GO:0008233">
    <property type="term" value="F:peptidase activity"/>
    <property type="evidence" value="ECO:0007669"/>
    <property type="project" value="UniProtKB-KW"/>
</dbReference>
<dbReference type="Proteomes" id="UP000828390">
    <property type="component" value="Unassembled WGS sequence"/>
</dbReference>
<keyword evidence="3" id="KW-0378">Hydrolase</keyword>
<evidence type="ECO:0000256" key="10">
    <source>
        <dbReference type="ARBA" id="ARBA00080645"/>
    </source>
</evidence>
<evidence type="ECO:0000256" key="13">
    <source>
        <dbReference type="PIRSR" id="PIRSR600246-3"/>
    </source>
</evidence>
<dbReference type="PANTHER" id="PTHR10188">
    <property type="entry name" value="L-ASPARAGINASE"/>
    <property type="match status" value="1"/>
</dbReference>
<evidence type="ECO:0000256" key="1">
    <source>
        <dbReference type="ARBA" id="ARBA00010872"/>
    </source>
</evidence>
<comment type="similarity">
    <text evidence="1">Belongs to the Ntn-hydrolase family.</text>
</comment>
<dbReference type="EMBL" id="JAIWYP010000014">
    <property type="protein sequence ID" value="KAH3708599.1"/>
    <property type="molecule type" value="Genomic_DNA"/>
</dbReference>
<dbReference type="SUPFAM" id="SSF56235">
    <property type="entry name" value="N-terminal nucleophile aminohydrolases (Ntn hydrolases)"/>
    <property type="match status" value="1"/>
</dbReference>
<name>A0A9D3Z1T3_DREPO</name>
<dbReference type="OrthoDB" id="188713at2759"/>
<keyword evidence="4" id="KW-0068">Autocatalytic cleavage</keyword>
<keyword evidence="2" id="KW-0645">Protease</keyword>
<evidence type="ECO:0000256" key="12">
    <source>
        <dbReference type="PIRSR" id="PIRSR600246-2"/>
    </source>
</evidence>
<evidence type="ECO:0000256" key="2">
    <source>
        <dbReference type="ARBA" id="ARBA00022670"/>
    </source>
</evidence>
<evidence type="ECO:0000256" key="5">
    <source>
        <dbReference type="ARBA" id="ARBA00050421"/>
    </source>
</evidence>
<dbReference type="AlphaFoldDB" id="A0A9D3Z1T3"/>
<comment type="caution">
    <text evidence="15">The sequence shown here is derived from an EMBL/GenBank/DDBJ whole genome shotgun (WGS) entry which is preliminary data.</text>
</comment>
<keyword evidence="16" id="KW-1185">Reference proteome</keyword>
<dbReference type="GO" id="GO:0006508">
    <property type="term" value="P:proteolysis"/>
    <property type="evidence" value="ECO:0007669"/>
    <property type="project" value="UniProtKB-KW"/>
</dbReference>
<evidence type="ECO:0000256" key="3">
    <source>
        <dbReference type="ARBA" id="ARBA00022801"/>
    </source>
</evidence>